<dbReference type="Gene3D" id="3.30.70.1070">
    <property type="entry name" value="Sporulation related repeat"/>
    <property type="match status" value="1"/>
</dbReference>
<proteinExistence type="predicted"/>
<gene>
    <name evidence="2" type="ORF">DDZ18_03000</name>
</gene>
<feature type="domain" description="SPOR" evidence="1">
    <location>
        <begin position="152"/>
        <end position="237"/>
    </location>
</feature>
<reference evidence="3" key="1">
    <citation type="submission" date="2018-05" db="EMBL/GenBank/DDBJ databases">
        <authorList>
            <person name="Liu B.-T."/>
        </authorList>
    </citation>
    <scope>NUCLEOTIDE SEQUENCE [LARGE SCALE GENOMIC DNA]</scope>
    <source>
        <strain evidence="3">WD6-1</strain>
    </source>
</reference>
<accession>A0A2U2BX42</accession>
<dbReference type="AlphaFoldDB" id="A0A2U2BX42"/>
<sequence length="241" mass="26791">MVGSPLGRRGCMRYFRCFRALREFPMTGFRPLALIAASGLLAGCGENVDLLYYPEGADRREVRVVRDLPSFQACERRAREIADALSEARRARAEFECGLGAHDHPNFGRRYEERVEPAIEFESEARDRSAPEPQRRLDLSGAAFADEAEPAVRRSGPWQVQLASFRDTAAARDHALDFIARNEELVADRPLRIFATDLGDAGVYHRVRLTGFADSGEARRTCESLRAGGLDCFVARAAQAG</sequence>
<dbReference type="EMBL" id="QEXV01000001">
    <property type="protein sequence ID" value="PWE18586.1"/>
    <property type="molecule type" value="Genomic_DNA"/>
</dbReference>
<dbReference type="Pfam" id="PF05036">
    <property type="entry name" value="SPOR"/>
    <property type="match status" value="1"/>
</dbReference>
<name>A0A2U2BX42_9PROT</name>
<comment type="caution">
    <text evidence="2">The sequence shown here is derived from an EMBL/GenBank/DDBJ whole genome shotgun (WGS) entry which is preliminary data.</text>
</comment>
<keyword evidence="3" id="KW-1185">Reference proteome</keyword>
<organism evidence="2 3">
    <name type="scientific">Marinicauda salina</name>
    <dbReference type="NCBI Taxonomy" id="2135793"/>
    <lineage>
        <taxon>Bacteria</taxon>
        <taxon>Pseudomonadati</taxon>
        <taxon>Pseudomonadota</taxon>
        <taxon>Alphaproteobacteria</taxon>
        <taxon>Maricaulales</taxon>
        <taxon>Maricaulaceae</taxon>
        <taxon>Marinicauda</taxon>
    </lineage>
</organism>
<dbReference type="InterPro" id="IPR036680">
    <property type="entry name" value="SPOR-like_sf"/>
</dbReference>
<dbReference type="GO" id="GO:0042834">
    <property type="term" value="F:peptidoglycan binding"/>
    <property type="evidence" value="ECO:0007669"/>
    <property type="project" value="InterPro"/>
</dbReference>
<protein>
    <recommendedName>
        <fullName evidence="1">SPOR domain-containing protein</fullName>
    </recommendedName>
</protein>
<evidence type="ECO:0000313" key="2">
    <source>
        <dbReference type="EMBL" id="PWE18586.1"/>
    </source>
</evidence>
<evidence type="ECO:0000259" key="1">
    <source>
        <dbReference type="PROSITE" id="PS51724"/>
    </source>
</evidence>
<evidence type="ECO:0000313" key="3">
    <source>
        <dbReference type="Proteomes" id="UP000245168"/>
    </source>
</evidence>
<dbReference type="SUPFAM" id="SSF110997">
    <property type="entry name" value="Sporulation related repeat"/>
    <property type="match status" value="1"/>
</dbReference>
<dbReference type="PROSITE" id="PS51724">
    <property type="entry name" value="SPOR"/>
    <property type="match status" value="1"/>
</dbReference>
<dbReference type="InterPro" id="IPR007730">
    <property type="entry name" value="SPOR-like_dom"/>
</dbReference>
<dbReference type="Proteomes" id="UP000245168">
    <property type="component" value="Unassembled WGS sequence"/>
</dbReference>